<dbReference type="PROSITE" id="PS51007">
    <property type="entry name" value="CYTC"/>
    <property type="match status" value="1"/>
</dbReference>
<evidence type="ECO:0000256" key="1">
    <source>
        <dbReference type="ARBA" id="ARBA00022617"/>
    </source>
</evidence>
<keyword evidence="2 4" id="KW-0479">Metal-binding</keyword>
<evidence type="ECO:0000259" key="6">
    <source>
        <dbReference type="PROSITE" id="PS51007"/>
    </source>
</evidence>
<evidence type="ECO:0000256" key="4">
    <source>
        <dbReference type="PROSITE-ProRule" id="PRU00433"/>
    </source>
</evidence>
<keyword evidence="1 4" id="KW-0349">Heme</keyword>
<dbReference type="RefSeq" id="WP_115978365.1">
    <property type="nucleotide sequence ID" value="NZ_QOHR01000002.1"/>
</dbReference>
<dbReference type="OrthoDB" id="9811281at2"/>
<dbReference type="InterPro" id="IPR009056">
    <property type="entry name" value="Cyt_c-like_dom"/>
</dbReference>
<feature type="chain" id="PRO_5017827506" evidence="5">
    <location>
        <begin position="18"/>
        <end position="144"/>
    </location>
</feature>
<evidence type="ECO:0000256" key="2">
    <source>
        <dbReference type="ARBA" id="ARBA00022723"/>
    </source>
</evidence>
<keyword evidence="3 4" id="KW-0408">Iron</keyword>
<accession>A0A3D9BYF2</accession>
<evidence type="ECO:0000256" key="3">
    <source>
        <dbReference type="ARBA" id="ARBA00023004"/>
    </source>
</evidence>
<evidence type="ECO:0000313" key="7">
    <source>
        <dbReference type="EMBL" id="REC58535.1"/>
    </source>
</evidence>
<dbReference type="GO" id="GO:0020037">
    <property type="term" value="F:heme binding"/>
    <property type="evidence" value="ECO:0007669"/>
    <property type="project" value="InterPro"/>
</dbReference>
<dbReference type="AlphaFoldDB" id="A0A3D9BYF2"/>
<dbReference type="InterPro" id="IPR051459">
    <property type="entry name" value="Cytochrome_c-type_DH"/>
</dbReference>
<dbReference type="Proteomes" id="UP000257131">
    <property type="component" value="Unassembled WGS sequence"/>
</dbReference>
<feature type="domain" description="Cytochrome c" evidence="6">
    <location>
        <begin position="27"/>
        <end position="125"/>
    </location>
</feature>
<dbReference type="SUPFAM" id="SSF46626">
    <property type="entry name" value="Cytochrome c"/>
    <property type="match status" value="1"/>
</dbReference>
<feature type="signal peptide" evidence="5">
    <location>
        <begin position="1"/>
        <end position="17"/>
    </location>
</feature>
<reference evidence="7 8" key="1">
    <citation type="journal article" date="2017" name="Int. J. Syst. Evol. Microbiol.">
        <title>Rhodosalinus sediminis gen. nov., sp. nov., isolated from marine saltern.</title>
        <authorList>
            <person name="Guo L.Y."/>
            <person name="Ling S.K."/>
            <person name="Li C.M."/>
            <person name="Chen G.J."/>
            <person name="Du Z.J."/>
        </authorList>
    </citation>
    <scope>NUCLEOTIDE SEQUENCE [LARGE SCALE GENOMIC DNA]</scope>
    <source>
        <strain evidence="7 8">WDN1C137</strain>
    </source>
</reference>
<dbReference type="Gene3D" id="1.10.760.10">
    <property type="entry name" value="Cytochrome c-like domain"/>
    <property type="match status" value="1"/>
</dbReference>
<sequence>MRCTLALLALIAGPAAAESRLPSDDPARVAAGAAIYDAHCAACHGADLEGEPDWRRPGPDGRLPAPPHDATGHTWHHADAVLIDIVTRGTEAVVGGGYRSNMMGFGDVLTGREIRDVLAYIRSSWPPRVQEIHDEVNAAARAAE</sequence>
<dbReference type="GO" id="GO:0046872">
    <property type="term" value="F:metal ion binding"/>
    <property type="evidence" value="ECO:0007669"/>
    <property type="project" value="UniProtKB-KW"/>
</dbReference>
<dbReference type="InterPro" id="IPR036909">
    <property type="entry name" value="Cyt_c-like_dom_sf"/>
</dbReference>
<gene>
    <name evidence="7" type="ORF">DRV84_02950</name>
</gene>
<proteinExistence type="predicted"/>
<name>A0A3D9BYF2_9RHOB</name>
<organism evidence="7 8">
    <name type="scientific">Rhodosalinus sediminis</name>
    <dbReference type="NCBI Taxonomy" id="1940533"/>
    <lineage>
        <taxon>Bacteria</taxon>
        <taxon>Pseudomonadati</taxon>
        <taxon>Pseudomonadota</taxon>
        <taxon>Alphaproteobacteria</taxon>
        <taxon>Rhodobacterales</taxon>
        <taxon>Paracoccaceae</taxon>
        <taxon>Rhodosalinus</taxon>
    </lineage>
</organism>
<dbReference type="Pfam" id="PF00034">
    <property type="entry name" value="Cytochrom_C"/>
    <property type="match status" value="1"/>
</dbReference>
<dbReference type="GO" id="GO:0009055">
    <property type="term" value="F:electron transfer activity"/>
    <property type="evidence" value="ECO:0007669"/>
    <property type="project" value="InterPro"/>
</dbReference>
<keyword evidence="8" id="KW-1185">Reference proteome</keyword>
<dbReference type="PANTHER" id="PTHR35008:SF4">
    <property type="entry name" value="BLL4482 PROTEIN"/>
    <property type="match status" value="1"/>
</dbReference>
<evidence type="ECO:0000256" key="5">
    <source>
        <dbReference type="SAM" id="SignalP"/>
    </source>
</evidence>
<protein>
    <submittedName>
        <fullName evidence="7">Cytochrome c</fullName>
    </submittedName>
</protein>
<dbReference type="EMBL" id="QOHR01000002">
    <property type="protein sequence ID" value="REC58535.1"/>
    <property type="molecule type" value="Genomic_DNA"/>
</dbReference>
<comment type="caution">
    <text evidence="7">The sequence shown here is derived from an EMBL/GenBank/DDBJ whole genome shotgun (WGS) entry which is preliminary data.</text>
</comment>
<keyword evidence="5" id="KW-0732">Signal</keyword>
<evidence type="ECO:0000313" key="8">
    <source>
        <dbReference type="Proteomes" id="UP000257131"/>
    </source>
</evidence>
<dbReference type="PANTHER" id="PTHR35008">
    <property type="entry name" value="BLL4482 PROTEIN-RELATED"/>
    <property type="match status" value="1"/>
</dbReference>